<dbReference type="InterPro" id="IPR004648">
    <property type="entry name" value="Oligpept_transpt"/>
</dbReference>
<keyword evidence="11" id="KW-1185">Reference proteome</keyword>
<evidence type="ECO:0000313" key="10">
    <source>
        <dbReference type="EMBL" id="EEQ43390.1"/>
    </source>
</evidence>
<evidence type="ECO:0000256" key="4">
    <source>
        <dbReference type="ARBA" id="ARBA00022692"/>
    </source>
</evidence>
<keyword evidence="8 9" id="KW-0472">Membrane</keyword>
<dbReference type="AlphaFoldDB" id="C4YLA9"/>
<evidence type="ECO:0000256" key="5">
    <source>
        <dbReference type="ARBA" id="ARBA00022856"/>
    </source>
</evidence>
<dbReference type="PANTHER" id="PTHR22601">
    <property type="entry name" value="ISP4 LIKE PROTEIN"/>
    <property type="match status" value="1"/>
</dbReference>
<evidence type="ECO:0000313" key="11">
    <source>
        <dbReference type="Proteomes" id="UP000001429"/>
    </source>
</evidence>
<dbReference type="PaxDb" id="5476-C4YLA9"/>
<dbReference type="GO" id="GO:0035673">
    <property type="term" value="F:oligopeptide transmembrane transporter activity"/>
    <property type="evidence" value="ECO:0007669"/>
    <property type="project" value="InterPro"/>
</dbReference>
<dbReference type="Proteomes" id="UP000001429">
    <property type="component" value="Chromosome R"/>
</dbReference>
<keyword evidence="4 9" id="KW-0812">Transmembrane</keyword>
<evidence type="ECO:0000256" key="6">
    <source>
        <dbReference type="ARBA" id="ARBA00022927"/>
    </source>
</evidence>
<organism evidence="10 11">
    <name type="scientific">Candida albicans (strain WO-1)</name>
    <name type="common">Yeast</name>
    <dbReference type="NCBI Taxonomy" id="294748"/>
    <lineage>
        <taxon>Eukaryota</taxon>
        <taxon>Fungi</taxon>
        <taxon>Dikarya</taxon>
        <taxon>Ascomycota</taxon>
        <taxon>Saccharomycotina</taxon>
        <taxon>Pichiomycetes</taxon>
        <taxon>Debaryomycetaceae</taxon>
        <taxon>Candida/Lodderomyces clade</taxon>
        <taxon>Candida</taxon>
    </lineage>
</organism>
<dbReference type="GO" id="GO:0015031">
    <property type="term" value="P:protein transport"/>
    <property type="evidence" value="ECO:0007669"/>
    <property type="project" value="UniProtKB-KW"/>
</dbReference>
<dbReference type="HOGENOM" id="CLU_1772465_0_0_1"/>
<evidence type="ECO:0000256" key="1">
    <source>
        <dbReference type="ARBA" id="ARBA00004141"/>
    </source>
</evidence>
<keyword evidence="5" id="KW-0571">Peptide transport</keyword>
<dbReference type="OrthoDB" id="9986677at2759"/>
<evidence type="ECO:0000256" key="8">
    <source>
        <dbReference type="ARBA" id="ARBA00023136"/>
    </source>
</evidence>
<comment type="similarity">
    <text evidence="2">Belongs to the oligopeptide OPT transporter family.</text>
</comment>
<keyword evidence="6" id="KW-0653">Protein transport</keyword>
<evidence type="ECO:0000256" key="7">
    <source>
        <dbReference type="ARBA" id="ARBA00022989"/>
    </source>
</evidence>
<evidence type="ECO:0000256" key="9">
    <source>
        <dbReference type="SAM" id="Phobius"/>
    </source>
</evidence>
<name>C4YLA9_CANAW</name>
<reference evidence="10 11" key="1">
    <citation type="journal article" date="2009" name="Nature">
        <title>Evolution of pathogenicity and sexual reproduction in eight Candida genomes.</title>
        <authorList>
            <person name="Butler G."/>
            <person name="Rasmussen M.D."/>
            <person name="Lin M.F."/>
            <person name="Santos M.A."/>
            <person name="Sakthikumar S."/>
            <person name="Munro C.A."/>
            <person name="Rheinbay E."/>
            <person name="Grabherr M."/>
            <person name="Forche A."/>
            <person name="Reedy J.L."/>
            <person name="Agrafioti I."/>
            <person name="Arnaud M.B."/>
            <person name="Bates S."/>
            <person name="Brown A.J."/>
            <person name="Brunke S."/>
            <person name="Costanzo M.C."/>
            <person name="Fitzpatrick D.A."/>
            <person name="de Groot P.W."/>
            <person name="Harris D."/>
            <person name="Hoyer L.L."/>
            <person name="Hube B."/>
            <person name="Klis F.M."/>
            <person name="Kodira C."/>
            <person name="Lennard N."/>
            <person name="Logue M.E."/>
            <person name="Martin R."/>
            <person name="Neiman A.M."/>
            <person name="Nikolaou E."/>
            <person name="Quail M.A."/>
            <person name="Quinn J."/>
            <person name="Santos M.C."/>
            <person name="Schmitzberger F.F."/>
            <person name="Sherlock G."/>
            <person name="Shah P."/>
            <person name="Silverstein K.A."/>
            <person name="Skrzypek M.S."/>
            <person name="Soll D."/>
            <person name="Staggs R."/>
            <person name="Stansfield I."/>
            <person name="Stumpf M.P."/>
            <person name="Sudbery P.E."/>
            <person name="Srikantha T."/>
            <person name="Zeng Q."/>
            <person name="Berman J."/>
            <person name="Berriman M."/>
            <person name="Heitman J."/>
            <person name="Gow N.A."/>
            <person name="Lorenz M.C."/>
            <person name="Birren B.W."/>
            <person name="Kellis M."/>
            <person name="Cuomo C.A."/>
        </authorList>
    </citation>
    <scope>NUCLEOTIDE SEQUENCE [LARGE SCALE GENOMIC DNA]</scope>
    <source>
        <strain evidence="10 11">WO-1</strain>
    </source>
</reference>
<feature type="non-terminal residue" evidence="10">
    <location>
        <position position="1"/>
    </location>
</feature>
<accession>C4YLA9</accession>
<dbReference type="Pfam" id="PF03169">
    <property type="entry name" value="OPT"/>
    <property type="match status" value="1"/>
</dbReference>
<keyword evidence="7 9" id="KW-1133">Transmembrane helix</keyword>
<evidence type="ECO:0000256" key="2">
    <source>
        <dbReference type="ARBA" id="ARBA00008807"/>
    </source>
</evidence>
<dbReference type="InterPro" id="IPR004813">
    <property type="entry name" value="OPT"/>
</dbReference>
<proteinExistence type="inferred from homology"/>
<protein>
    <submittedName>
        <fullName evidence="10">Uncharacterized protein</fullName>
    </submittedName>
</protein>
<dbReference type="VEuPathDB" id="FungiDB:CAWG_01626"/>
<feature type="transmembrane region" description="Helical" evidence="9">
    <location>
        <begin position="117"/>
        <end position="135"/>
    </location>
</feature>
<dbReference type="GO" id="GO:0016020">
    <property type="term" value="C:membrane"/>
    <property type="evidence" value="ECO:0007669"/>
    <property type="project" value="UniProtKB-SubCell"/>
</dbReference>
<gene>
    <name evidence="10" type="ORF">CAWG_01626</name>
</gene>
<dbReference type="EMBL" id="CM000309">
    <property type="protein sequence ID" value="EEQ43390.1"/>
    <property type="molecule type" value="Genomic_DNA"/>
</dbReference>
<sequence>IDFFALGTDVVFLIPLITTIYARTGFTLFEELIVGYIIRENGLALAFIKALGYNIDEQAQNFLNDLKQGHYAKLPPRVVYRVQILSVFVALFIQLGILKFQINGIKDYYKPGNTQKFTCLGGRTFFLASVLWGVIGPRRFFNGVYLI</sequence>
<evidence type="ECO:0000256" key="3">
    <source>
        <dbReference type="ARBA" id="ARBA00022448"/>
    </source>
</evidence>
<comment type="subcellular location">
    <subcellularLocation>
        <location evidence="1">Membrane</location>
        <topology evidence="1">Multi-pass membrane protein</topology>
    </subcellularLocation>
</comment>
<keyword evidence="3" id="KW-0813">Transport</keyword>
<feature type="transmembrane region" description="Helical" evidence="9">
    <location>
        <begin position="78"/>
        <end position="97"/>
    </location>
</feature>